<dbReference type="Gene3D" id="2.60.40.10">
    <property type="entry name" value="Immunoglobulins"/>
    <property type="match status" value="1"/>
</dbReference>
<evidence type="ECO:0000313" key="2">
    <source>
        <dbReference type="Proteomes" id="UP001381693"/>
    </source>
</evidence>
<keyword evidence="2" id="KW-1185">Reference proteome</keyword>
<sequence length="3746" mass="419244">IEINLKIAWSFCDEGILELIHMFNSGGLFTTKDTVPTPASKTCNVGCEENYFMPLEYNCSYIKGTKWSFGQHRSLQYFINSNDMINIKYSGRELVYPGVISESILTSMDLTKRNDTGVINSSPTITSAPIAYIQERCKQTIKLKVTDNDGDLVKCRLASWYECESCFIQPPGLTMTTESCTLTYDASYGTGYKEFILKVQDFLPMSDTPLSNVTLKYIINVYSASYPCPSTPEVVPPTIKNGSCIAIPNGEHYMDTITADSGGQEVNVSLLIGATPNGLNISEVYRDSESKYFKVNITWIPLGDQKNETHKFCFTLVNDVGLTSEPYCIYLVAGISSPSVLQAQILHGRDGKVHPARVQFVIQFNQVISRPITDAKIIFIDSETNNTIHTISTITSDEVFFNNNNITVITNITFPEEKTFNVYLEEGAVLGISGCKPGNAHIQFLMFTTNDVTPPETYFIEAPLRTNENVTITWATNEQVSTTCILDSYNAVSCSSRQFQAFELREGYHTLLLEHVDKSNNSANISHTFYVDLASPNVTLTNVPSAFSNVYNFPFFFECSENDCTYYCNFDNKAGNDTSFIPCPSGAFIVRNNSNGEYTFNVYAVDDVGNVGMPISYTWTADFTPPAVSVNDTSFECSRENPPKTISAHDNMDLDLSVTFEDRETPCNITRTWNVRDDAHNVVYKEQLITKLFTPHIKLLLQLSLSCSSSSGKSFVTENTATVDNPCGRPLSISYLDEPSSIQCPGSLNRTWRITDACTGQADTAKQVITLYDICPSTACGKNFSIPHGICSNGKCRCNKPWYGNDCENLLYEPHIKPKPPIMIFESQEIKIYPSLKQGTRPVTWSLLEAPKGTSIDYLTGFINLQIAPAGIHTFDLRAANEIGHDDIQYTVTVNATYTARLLPIQNNTFVKSTPIFLYGFVEHETHSPIYNLSNGIVPISVDIFNLDTGVNRTFNVFTNKNSKFALVFQPPLMEYGNYKAIARHPAGEITEHFITWMVLGMRTVHRSVTLQGTSSGTYQQYYSNVTTLINDGPADLHNIQTIMINDNTLKHYVNITVTFGNIHKINKISPGEMMNINIEISTTDAFDSSTYLALTAEGGTLTYLLVNLKIDLLHAELQVQPKNLHISIAPGKQKPIEFSVTNIGKTSASNVSIVIAEPSIMSLGSFGLNDNHGNSLTLDSLETASGMVIINTPLNQSFGTVSGSIVIRSDETSTLLPFRIEIFTYTTVNYKITVEDEYTIDGSSLVSDARIRLTNYHRGIVLTQTTKEHNGSAIFEDIPEDKYDLYIEAPGHLKKHQVILASPSNANNTVFLQRKGVEYSFTIEPTFIKDEYIFKLEADYEVNIPIPVLTVDPMTIDVRYYQLESATFKEPIKLNITNHGLIRVTDLKLALGNSHHLALTLSPLVEIPSYLQARESQIIPVQVLIPALHCSLGVLRTVAKFITFEYAYLAAHKVYRTVPIMYLMTECFLKGSTFTLSGYGAEGGWLWNGGSLSRSLSSTSKSEVYCHACTKVVVKCYSAFRFLKKVLIPIVKKAVSPMDFKDTLEWLQTTYLNESSLLISVFTEYPYSKPDTPYINRPTYQSCLHDIYKMCLRRNTTLTSSRAKRSSTDIAIILAEALYPIHLHVLHATHILGSTVWFYLNDPYWITKTLRPIFDDTSDSGELVSTTELQSILNSPRPQGVTQKDIEILVTRFNTTQASWQRGKLEPKNENENLISYSLLDNLLQTLSVYRDINEEQGFTSYTDAVNYAVHAIDNRDSWAKEAGVCAIVRIQIEQQFIIVREGFDAILQIQNNDMHTLENIQVNIYIYDTITNKICNDKFSIRVEKLSDSLTGVDGNGTLEANQHGTIHWLIIPYSEAALYVSTEYEIGGQFAYKIGGVLTDIHLATTRITVQPDPQLYVHYFLEKYVLSDDPFTTEREPAIPFSLGVMISNQGFGTAYNTKMTSGQPEIIQNDKGLLISFQIIAAFFGSEPMNPSLEVDFGDFLPNTTKTARWLMTSSLIGEFKRYTATFENINPLSDSKLSIIKELRIHELIRNVRIPGEEDDGILDFLVNDETDLFNLPDKIYNSRDMSYETVKEGNVTEFDVQFYKDSVILEINVQSEAEGWVFFSLEDSILNNLPTRKSNMLTRHNKRMIRSYENATLPNENAWISVNVLGKTRQKSVNVLDYIYQPSSQIVYLVEIIEKEMLPTTTEQYKPCLINNCGLYYSPPHGICSNGTCHCNMPWYGEACEKIYLPPKIEPIEPVIILEGQEVEVQPKLVHGKQSVIWRLKAAPEHANIHRSSGRIYLNNAPAGNLTFIIEAENVIGKDSVECRVSARPTYSAYLYPLSKSIFNESQTILLTGFVVNDSYSPIHEQLAGHVPVAVYIYNPTKGIMRTLHAHTEKNSNFTVSFRSLPTEYGQYMASAQHPFFTFQEPQIKWKILGMRTSYTSVTLRGSTSGPYRSVYSNITKLINDGPADLHTIRALPLKEEILSSGIIIYVTFAGEKTLQTFHSGQRIDVSIELSTTGAIKGNIGITLYTNEGITAFINVEVAIRESRYRLEVSPGRLVASVTYGRQKFLTFNVTNVGENTANNVSIVLPNDPYLNLVSFGLGNQYGNGLFIQSNQTASASILVQVPFGEFLGTLNGNLLVASESSYENVPYNIYVVSDNILNLTVIVEDEYTYLSKGKPLVSDATVRLRNHLLGIDITQYTSDNKGYTLFHNLPEDQYEIFVKAPKHTNFKDIIYVSLKTSTNTIFLERTAVKFELTVLPTIFQDDYIFKLEADFEVDVPIPVVTVTPNITKFESVSSALENSNILTLFFNVTNHSLIRIENVQIIHEFNYSSISLMPAIGSISINAKSSEVIPVIASFRSIASTSSIYKRSVPTLPVWIVRTVLYTSKVVYSFACKGRQFRQVPIIWISKEKVKPSKPLPDLGPVGEFWLPGNGTSGNKKLDINLIKRIFCDPCTNAVIKLASHITGGPDIAGTGTLPNIVGGKGPENRKDVIAWGTGIASDLSKFGQGAKGALGKYGKRASLGNDLDSFFKTCLLRWYSNHLQGQRHKRSARDIAIIFAQGYFPFQLSLIYLVHVFGDEKWLLVNDTTWVSTTLRPIFDDNSDMGEHVSENEQLAVLNETNPSNITDDDILKLIQRFNDTETRWGNGETEPLTDDDNIMSYSFLENLKFNITFYNNVAKSKGFTSYLDALDFAIDAFKNMDEWYEQSGICAVVRIKIIQNATLVREGFEANLKIENKETENLENILVILEIHEYGTSNNATDKFSTGAMKLSGSLSGVDGNGTLLADSMGIAEWLIVPYSDAAPTAATIYEVGGWVSYRVGGNTLNIPLEPAKITVLPNPYLVVHYFWEKYSYSDDPFTTNVTEPTLPFSLGVMIKNEGFGTAYDMKITSGQPEIIENELGLLIAFQIIGALFGSEPINPSLDVSFGDLYPNTTKTARWWMTSSLIGEFKHYTATFKNINPLGDPKLSVIEELNVHELIWNVRIPGDQDDGILDFLSNDKVDLYNIPDKIYDSRNTLSYNVTEGSVNSFKFEIIDDVETLIVRVQSFEAGFTYFTIRDYALDNLPLGSSYKLTRHKNKMARSNDQELPNVNAWVTVNVLGRNKKKSINIFDITSASSNEYYYSIVLTDQLLIMSNGTTTDLPRYNGTTAKESSNIHKMFSNKSTTTLLSDDSTSTSLYGYETKTSEDFTGLTDTSEPSSQKATLATVLSTTKESPKKHSQIQNSKGKSFMEIFLHFSQRIKLCLKSEENVKL</sequence>
<evidence type="ECO:0000313" key="1">
    <source>
        <dbReference type="EMBL" id="KAK7084501.1"/>
    </source>
</evidence>
<evidence type="ECO:0008006" key="3">
    <source>
        <dbReference type="Google" id="ProtNLM"/>
    </source>
</evidence>
<organism evidence="1 2">
    <name type="scientific">Halocaridina rubra</name>
    <name type="common">Hawaiian red shrimp</name>
    <dbReference type="NCBI Taxonomy" id="373956"/>
    <lineage>
        <taxon>Eukaryota</taxon>
        <taxon>Metazoa</taxon>
        <taxon>Ecdysozoa</taxon>
        <taxon>Arthropoda</taxon>
        <taxon>Crustacea</taxon>
        <taxon>Multicrustacea</taxon>
        <taxon>Malacostraca</taxon>
        <taxon>Eumalacostraca</taxon>
        <taxon>Eucarida</taxon>
        <taxon>Decapoda</taxon>
        <taxon>Pleocyemata</taxon>
        <taxon>Caridea</taxon>
        <taxon>Atyoidea</taxon>
        <taxon>Atyidae</taxon>
        <taxon>Halocaridina</taxon>
    </lineage>
</organism>
<protein>
    <recommendedName>
        <fullName evidence="3">EGF-like domain-containing protein</fullName>
    </recommendedName>
</protein>
<accession>A0AAN9A864</accession>
<gene>
    <name evidence="1" type="ORF">SK128_021477</name>
</gene>
<dbReference type="Proteomes" id="UP001381693">
    <property type="component" value="Unassembled WGS sequence"/>
</dbReference>
<dbReference type="EMBL" id="JAXCGZ010002069">
    <property type="protein sequence ID" value="KAK7084501.1"/>
    <property type="molecule type" value="Genomic_DNA"/>
</dbReference>
<proteinExistence type="predicted"/>
<comment type="caution">
    <text evidence="1">The sequence shown here is derived from an EMBL/GenBank/DDBJ whole genome shotgun (WGS) entry which is preliminary data.</text>
</comment>
<dbReference type="InterPro" id="IPR013783">
    <property type="entry name" value="Ig-like_fold"/>
</dbReference>
<feature type="non-terminal residue" evidence="1">
    <location>
        <position position="1"/>
    </location>
</feature>
<name>A0AAN9A864_HALRR</name>
<reference evidence="1 2" key="1">
    <citation type="submission" date="2023-11" db="EMBL/GenBank/DDBJ databases">
        <title>Halocaridina rubra genome assembly.</title>
        <authorList>
            <person name="Smith C."/>
        </authorList>
    </citation>
    <scope>NUCLEOTIDE SEQUENCE [LARGE SCALE GENOMIC DNA]</scope>
    <source>
        <strain evidence="1">EP-1</strain>
        <tissue evidence="1">Whole</tissue>
    </source>
</reference>